<dbReference type="STRING" id="307121.GA0070620_0623"/>
<reference evidence="2" key="1">
    <citation type="submission" date="2016-06" db="EMBL/GenBank/DDBJ databases">
        <authorList>
            <person name="Varghese N."/>
        </authorList>
    </citation>
    <scope>NUCLEOTIDE SEQUENCE [LARGE SCALE GENOMIC DNA]</scope>
    <source>
        <strain evidence="2">DSM 45344</strain>
    </source>
</reference>
<evidence type="ECO:0000313" key="1">
    <source>
        <dbReference type="EMBL" id="SBV25153.1"/>
    </source>
</evidence>
<dbReference type="AlphaFoldDB" id="A0A1C3MXU8"/>
<protein>
    <submittedName>
        <fullName evidence="1">Uncharacterized protein</fullName>
    </submittedName>
</protein>
<dbReference type="RefSeq" id="WP_091588387.1">
    <property type="nucleotide sequence ID" value="NZ_JBHRWG010000002.1"/>
</dbReference>
<sequence>MMPQLVTVRRRRSDGRSMRLHVPVLPVLLVLSPLLLIAVLGGLVACLATHVSPMGALRGVGRLLWALPGTRVEIEQGRAAVLVSVR</sequence>
<dbReference type="PATRIC" id="fig|307121.4.peg.638"/>
<dbReference type="Proteomes" id="UP000199393">
    <property type="component" value="Chromosome I"/>
</dbReference>
<evidence type="ECO:0000313" key="2">
    <source>
        <dbReference type="Proteomes" id="UP000199393"/>
    </source>
</evidence>
<organism evidence="1 2">
    <name type="scientific">Micromonospora krabiensis</name>
    <dbReference type="NCBI Taxonomy" id="307121"/>
    <lineage>
        <taxon>Bacteria</taxon>
        <taxon>Bacillati</taxon>
        <taxon>Actinomycetota</taxon>
        <taxon>Actinomycetes</taxon>
        <taxon>Micromonosporales</taxon>
        <taxon>Micromonosporaceae</taxon>
        <taxon>Micromonospora</taxon>
    </lineage>
</organism>
<dbReference type="OrthoDB" id="3483917at2"/>
<name>A0A1C3MXU8_9ACTN</name>
<dbReference type="EMBL" id="LT598496">
    <property type="protein sequence ID" value="SBV25153.1"/>
    <property type="molecule type" value="Genomic_DNA"/>
</dbReference>
<keyword evidence="2" id="KW-1185">Reference proteome</keyword>
<proteinExistence type="predicted"/>
<gene>
    <name evidence="1" type="ORF">GA0070620_0623</name>
</gene>
<accession>A0A1C3MXU8</accession>